<evidence type="ECO:0000256" key="2">
    <source>
        <dbReference type="SAM" id="SignalP"/>
    </source>
</evidence>
<feature type="chain" id="PRO_5042037118" description="Beta-N-acetylglucosaminidase" evidence="2">
    <location>
        <begin position="17"/>
        <end position="189"/>
    </location>
</feature>
<protein>
    <recommendedName>
        <fullName evidence="5">Beta-N-acetylglucosaminidase</fullName>
    </recommendedName>
</protein>
<evidence type="ECO:0000313" key="3">
    <source>
        <dbReference type="EMBL" id="WOT01417.1"/>
    </source>
</evidence>
<feature type="compositionally biased region" description="Low complexity" evidence="1">
    <location>
        <begin position="38"/>
        <end position="61"/>
    </location>
</feature>
<dbReference type="KEGG" id="cpyr:CYJ47_09070"/>
<evidence type="ECO:0000313" key="4">
    <source>
        <dbReference type="Proteomes" id="UP000234560"/>
    </source>
</evidence>
<dbReference type="Proteomes" id="UP000234560">
    <property type="component" value="Chromosome"/>
</dbReference>
<accession>A0AAF1BVF6</accession>
<keyword evidence="2" id="KW-0732">Signal</keyword>
<evidence type="ECO:0008006" key="5">
    <source>
        <dbReference type="Google" id="ProtNLM"/>
    </source>
</evidence>
<dbReference type="PROSITE" id="PS51257">
    <property type="entry name" value="PROKAR_LIPOPROTEIN"/>
    <property type="match status" value="1"/>
</dbReference>
<proteinExistence type="predicted"/>
<name>A0AAF1BVF6_9CORY</name>
<feature type="signal peptide" evidence="2">
    <location>
        <begin position="1"/>
        <end position="16"/>
    </location>
</feature>
<dbReference type="AlphaFoldDB" id="A0AAF1BVF6"/>
<organism evidence="3 4">
    <name type="scientific">Corynebacterium pyruviciproducens</name>
    <dbReference type="NCBI Taxonomy" id="598660"/>
    <lineage>
        <taxon>Bacteria</taxon>
        <taxon>Bacillati</taxon>
        <taxon>Actinomycetota</taxon>
        <taxon>Actinomycetes</taxon>
        <taxon>Mycobacteriales</taxon>
        <taxon>Corynebacteriaceae</taxon>
        <taxon>Corynebacterium</taxon>
    </lineage>
</organism>
<sequence length="189" mass="19824">MKRVLAAMAVAGCATALVGCGADVDTNVSTQVTESADTTSTNEPTSSSTASSTTQRSSSPTSEKEADDLVDTVARTFSSLAPEEFFAGLENCHPNGIPDSYSCDGPKVGQFQFFDSDVKATSTAQVLRELSSSRVVEESGNRIVGWSVLGSTAIITVVDEKQGLTMQQMISSDKVDPSARIKELGLADQ</sequence>
<evidence type="ECO:0000256" key="1">
    <source>
        <dbReference type="SAM" id="MobiDB-lite"/>
    </source>
</evidence>
<dbReference type="RefSeq" id="WP_101677885.1">
    <property type="nucleotide sequence ID" value="NZ_CAMIHY010000116.1"/>
</dbReference>
<feature type="region of interest" description="Disordered" evidence="1">
    <location>
        <begin position="33"/>
        <end position="67"/>
    </location>
</feature>
<reference evidence="3" key="1">
    <citation type="submission" date="2017-12" db="EMBL/GenBank/DDBJ databases">
        <authorList>
            <person name="Thomas-White K."/>
            <person name="Wolfe A.J."/>
        </authorList>
    </citation>
    <scope>NUCLEOTIDE SEQUENCE</scope>
    <source>
        <strain evidence="3">UMB0763</strain>
    </source>
</reference>
<reference evidence="3" key="2">
    <citation type="submission" date="2023-10" db="EMBL/GenBank/DDBJ databases">
        <authorList>
            <person name="Choi B."/>
        </authorList>
    </citation>
    <scope>NUCLEOTIDE SEQUENCE</scope>
    <source>
        <strain evidence="3">UMB0763</strain>
    </source>
</reference>
<gene>
    <name evidence="3" type="ORF">CYJ47_09070</name>
</gene>
<dbReference type="EMBL" id="CP136958">
    <property type="protein sequence ID" value="WOT01417.1"/>
    <property type="molecule type" value="Genomic_DNA"/>
</dbReference>